<dbReference type="EMBL" id="BMAC01000814">
    <property type="protein sequence ID" value="GFQ03280.1"/>
    <property type="molecule type" value="Genomic_DNA"/>
</dbReference>
<feature type="compositionally biased region" description="Polar residues" evidence="1">
    <location>
        <begin position="443"/>
        <end position="461"/>
    </location>
</feature>
<comment type="caution">
    <text evidence="3">The sequence shown here is derived from an EMBL/GenBank/DDBJ whole genome shotgun (WGS) entry which is preliminary data.</text>
</comment>
<feature type="compositionally biased region" description="Polar residues" evidence="1">
    <location>
        <begin position="353"/>
        <end position="388"/>
    </location>
</feature>
<feature type="compositionally biased region" description="Polar residues" evidence="1">
    <location>
        <begin position="1"/>
        <end position="11"/>
    </location>
</feature>
<feature type="region of interest" description="Disordered" evidence="1">
    <location>
        <begin position="82"/>
        <end position="157"/>
    </location>
</feature>
<keyword evidence="4" id="KW-1185">Reference proteome</keyword>
<dbReference type="PANTHER" id="PTHR15197:SF0">
    <property type="entry name" value="COILIN"/>
    <property type="match status" value="1"/>
</dbReference>
<dbReference type="OrthoDB" id="74813at2759"/>
<dbReference type="AlphaFoldDB" id="A0A830CWA8"/>
<feature type="region of interest" description="Disordered" evidence="1">
    <location>
        <begin position="1"/>
        <end position="56"/>
    </location>
</feature>
<evidence type="ECO:0000256" key="1">
    <source>
        <dbReference type="SAM" id="MobiDB-lite"/>
    </source>
</evidence>
<feature type="domain" description="Coilin tudor" evidence="2">
    <location>
        <begin position="242"/>
        <end position="344"/>
    </location>
</feature>
<dbReference type="GO" id="GO:0000387">
    <property type="term" value="P:spliceosomal snRNP assembly"/>
    <property type="evidence" value="ECO:0007669"/>
    <property type="project" value="TreeGrafter"/>
</dbReference>
<accession>A0A830CWA8</accession>
<dbReference type="GO" id="GO:0030619">
    <property type="term" value="F:U1 snRNA binding"/>
    <property type="evidence" value="ECO:0007669"/>
    <property type="project" value="TreeGrafter"/>
</dbReference>
<feature type="compositionally biased region" description="Polar residues" evidence="1">
    <location>
        <begin position="133"/>
        <end position="151"/>
    </location>
</feature>
<dbReference type="Pfam" id="PF23086">
    <property type="entry name" value="Tudor_Coilin"/>
    <property type="match status" value="1"/>
</dbReference>
<dbReference type="InterPro" id="IPR056398">
    <property type="entry name" value="Tudor_Coilin"/>
</dbReference>
<dbReference type="GO" id="GO:0015030">
    <property type="term" value="C:Cajal body"/>
    <property type="evidence" value="ECO:0007669"/>
    <property type="project" value="TreeGrafter"/>
</dbReference>
<name>A0A830CWA8_9LAMI</name>
<feature type="compositionally biased region" description="Basic and acidic residues" evidence="1">
    <location>
        <begin position="108"/>
        <end position="118"/>
    </location>
</feature>
<feature type="region of interest" description="Disordered" evidence="1">
    <location>
        <begin position="347"/>
        <end position="391"/>
    </location>
</feature>
<gene>
    <name evidence="3" type="ORF">PHJA_002471800</name>
</gene>
<dbReference type="InterPro" id="IPR024822">
    <property type="entry name" value="Coilin"/>
</dbReference>
<dbReference type="PANTHER" id="PTHR15197">
    <property type="entry name" value="COILIN P80"/>
    <property type="match status" value="1"/>
</dbReference>
<sequence>MSKIQKQNMTCESEGLRNWKEDQAKTKRKTVDGEFKGQKKWKKYQADAEKNEVDDEPKGLIVINIDVNSQLHWKQSPQENWSFKAKKHHQRNPKSDFLKHSNQNGDVQEQKNQKHDVFEQPTQKLGDVDEHPGQNSVVQEQSKQTCEPSNQDSDDDNEVVATVIRPGHIRFEPLGKAMVKINLRLLFHQETFHWNGITSKKKGQRWGKEDRSFTPRKEYNKSNNECSEILSNDKEKQPDAGVDFEKLPLLTSTPKEGDLVAYRILELSSTWTPEISSYRVGKVLWFKAESYQIMLVPVPEYPIVPEKADEDEGEAVQLDNALYKEDGSLEIDFLALIDVRAFKNGSPEPATEALNQSNEGSLGNGNTAKTVLPNSNDKQTVVPSSETGGENIWDELGEALSAKKEQLSKENGWGPWAKTPKKVQHTPPPPENSWGKNGKKVQPSPQSGWGKNAQKVQPSRDSSSGKQGTSGGKPWSYKGLRGGGLGSTMAMLRSKNDT</sequence>
<reference evidence="3" key="1">
    <citation type="submission" date="2020-07" db="EMBL/GenBank/DDBJ databases">
        <title>Ethylene signaling mediates host invasion by parasitic plants.</title>
        <authorList>
            <person name="Yoshida S."/>
        </authorList>
    </citation>
    <scope>NUCLEOTIDE SEQUENCE</scope>
    <source>
        <strain evidence="3">Okayama</strain>
    </source>
</reference>
<dbReference type="GO" id="GO:0030620">
    <property type="term" value="F:U2 snRNA binding"/>
    <property type="evidence" value="ECO:0007669"/>
    <property type="project" value="TreeGrafter"/>
</dbReference>
<feature type="compositionally biased region" description="Basic and acidic residues" evidence="1">
    <location>
        <begin position="14"/>
        <end position="37"/>
    </location>
</feature>
<evidence type="ECO:0000259" key="2">
    <source>
        <dbReference type="Pfam" id="PF23086"/>
    </source>
</evidence>
<protein>
    <submittedName>
        <fullName evidence="3">Coilin</fullName>
    </submittedName>
</protein>
<proteinExistence type="predicted"/>
<evidence type="ECO:0000313" key="3">
    <source>
        <dbReference type="EMBL" id="GFQ03280.1"/>
    </source>
</evidence>
<dbReference type="Proteomes" id="UP000653305">
    <property type="component" value="Unassembled WGS sequence"/>
</dbReference>
<organism evidence="3 4">
    <name type="scientific">Phtheirospermum japonicum</name>
    <dbReference type="NCBI Taxonomy" id="374723"/>
    <lineage>
        <taxon>Eukaryota</taxon>
        <taxon>Viridiplantae</taxon>
        <taxon>Streptophyta</taxon>
        <taxon>Embryophyta</taxon>
        <taxon>Tracheophyta</taxon>
        <taxon>Spermatophyta</taxon>
        <taxon>Magnoliopsida</taxon>
        <taxon>eudicotyledons</taxon>
        <taxon>Gunneridae</taxon>
        <taxon>Pentapetalae</taxon>
        <taxon>asterids</taxon>
        <taxon>lamiids</taxon>
        <taxon>Lamiales</taxon>
        <taxon>Orobanchaceae</taxon>
        <taxon>Orobanchaceae incertae sedis</taxon>
        <taxon>Phtheirospermum</taxon>
    </lineage>
</organism>
<feature type="region of interest" description="Disordered" evidence="1">
    <location>
        <begin position="404"/>
        <end position="498"/>
    </location>
</feature>
<evidence type="ECO:0000313" key="4">
    <source>
        <dbReference type="Proteomes" id="UP000653305"/>
    </source>
</evidence>